<organism evidence="1 2">
    <name type="scientific">Armillaria luteobubalina</name>
    <dbReference type="NCBI Taxonomy" id="153913"/>
    <lineage>
        <taxon>Eukaryota</taxon>
        <taxon>Fungi</taxon>
        <taxon>Dikarya</taxon>
        <taxon>Basidiomycota</taxon>
        <taxon>Agaricomycotina</taxon>
        <taxon>Agaricomycetes</taxon>
        <taxon>Agaricomycetidae</taxon>
        <taxon>Agaricales</taxon>
        <taxon>Marasmiineae</taxon>
        <taxon>Physalacriaceae</taxon>
        <taxon>Armillaria</taxon>
    </lineage>
</organism>
<dbReference type="Proteomes" id="UP001175228">
    <property type="component" value="Unassembled WGS sequence"/>
</dbReference>
<comment type="caution">
    <text evidence="1">The sequence shown here is derived from an EMBL/GenBank/DDBJ whole genome shotgun (WGS) entry which is preliminary data.</text>
</comment>
<evidence type="ECO:0000313" key="2">
    <source>
        <dbReference type="Proteomes" id="UP001175228"/>
    </source>
</evidence>
<dbReference type="EMBL" id="JAUEPU010000034">
    <property type="protein sequence ID" value="KAK0490071.1"/>
    <property type="molecule type" value="Genomic_DNA"/>
</dbReference>
<proteinExistence type="predicted"/>
<evidence type="ECO:0000313" key="1">
    <source>
        <dbReference type="EMBL" id="KAK0490071.1"/>
    </source>
</evidence>
<protein>
    <submittedName>
        <fullName evidence="1">Uncharacterized protein</fullName>
    </submittedName>
</protein>
<feature type="non-terminal residue" evidence="1">
    <location>
        <position position="214"/>
    </location>
</feature>
<keyword evidence="2" id="KW-1185">Reference proteome</keyword>
<sequence>MAWIDPHLMLACDVSIDVDPTLLTLLERVQKLFLRRLLVAPLFSETGMWPIRYRRIMLALRYWQYALSLPNDHFLSYAFRDSLALAQGCTSSWKAVVRLLSSSHALAIEVLRWADCHQPAVPRAQHWCCFCHSNIEDKVHALWFCDASQVVRDLRTCFSRDIVSLTLVDFLQHLRSALTVCHVIGLFSDTEHDTVVCCFAKYVHDILKVFGEIP</sequence>
<gene>
    <name evidence="1" type="ORF">EDD18DRAFT_1186731</name>
</gene>
<dbReference type="AlphaFoldDB" id="A0AA39PUL8"/>
<name>A0AA39PUL8_9AGAR</name>
<accession>A0AA39PUL8</accession>
<reference evidence="1" key="1">
    <citation type="submission" date="2023-06" db="EMBL/GenBank/DDBJ databases">
        <authorList>
            <consortium name="Lawrence Berkeley National Laboratory"/>
            <person name="Ahrendt S."/>
            <person name="Sahu N."/>
            <person name="Indic B."/>
            <person name="Wong-Bajracharya J."/>
            <person name="Merenyi Z."/>
            <person name="Ke H.-M."/>
            <person name="Monk M."/>
            <person name="Kocsube S."/>
            <person name="Drula E."/>
            <person name="Lipzen A."/>
            <person name="Balint B."/>
            <person name="Henrissat B."/>
            <person name="Andreopoulos B."/>
            <person name="Martin F.M."/>
            <person name="Harder C.B."/>
            <person name="Rigling D."/>
            <person name="Ford K.L."/>
            <person name="Foster G.D."/>
            <person name="Pangilinan J."/>
            <person name="Papanicolaou A."/>
            <person name="Barry K."/>
            <person name="LaButti K."/>
            <person name="Viragh M."/>
            <person name="Koriabine M."/>
            <person name="Yan M."/>
            <person name="Riley R."/>
            <person name="Champramary S."/>
            <person name="Plett K.L."/>
            <person name="Tsai I.J."/>
            <person name="Slot J."/>
            <person name="Sipos G."/>
            <person name="Plett J."/>
            <person name="Nagy L.G."/>
            <person name="Grigoriev I.V."/>
        </authorList>
    </citation>
    <scope>NUCLEOTIDE SEQUENCE</scope>
    <source>
        <strain evidence="1">HWK02</strain>
    </source>
</reference>